<gene>
    <name evidence="1" type="ORF">LT85_1866</name>
</gene>
<evidence type="ECO:0000313" key="2">
    <source>
        <dbReference type="Proteomes" id="UP000030302"/>
    </source>
</evidence>
<dbReference type="EMBL" id="CP009962">
    <property type="protein sequence ID" value="AIY41024.1"/>
    <property type="molecule type" value="Genomic_DNA"/>
</dbReference>
<dbReference type="Proteomes" id="UP000030302">
    <property type="component" value="Chromosome"/>
</dbReference>
<dbReference type="KEGG" id="care:LT85_1866"/>
<protein>
    <submittedName>
        <fullName evidence="1">Uncharacterized protein</fullName>
    </submittedName>
</protein>
<organism evidence="1 2">
    <name type="scientific">Collimonas arenae</name>
    <dbReference type="NCBI Taxonomy" id="279058"/>
    <lineage>
        <taxon>Bacteria</taxon>
        <taxon>Pseudomonadati</taxon>
        <taxon>Pseudomonadota</taxon>
        <taxon>Betaproteobacteria</taxon>
        <taxon>Burkholderiales</taxon>
        <taxon>Oxalobacteraceae</taxon>
        <taxon>Collimonas</taxon>
    </lineage>
</organism>
<sequence>MAIYDRVEFVRGATGLMQEAGKLRLWMATMVLSRKILELADRKCAVL</sequence>
<accession>A0A0A1FBH1</accession>
<dbReference type="AlphaFoldDB" id="A0A0A1FBH1"/>
<proteinExistence type="predicted"/>
<keyword evidence="2" id="KW-1185">Reference proteome</keyword>
<dbReference type="STRING" id="279058.LT85_1866"/>
<evidence type="ECO:0000313" key="1">
    <source>
        <dbReference type="EMBL" id="AIY41024.1"/>
    </source>
</evidence>
<dbReference type="HOGENOM" id="CLU_3166734_0_0_4"/>
<name>A0A0A1FBH1_9BURK</name>
<reference evidence="2" key="1">
    <citation type="journal article" date="2014" name="Soil Biol. Biochem.">
        <title>Structure and function of bacterial communities in ageing soils: Insights from the Mendocino ecological staircase.</title>
        <authorList>
            <person name="Uroz S."/>
            <person name="Tech J.J."/>
            <person name="Sawaya N.A."/>
            <person name="Frey-Klett P."/>
            <person name="Leveau J.H.J."/>
        </authorList>
    </citation>
    <scope>NUCLEOTIDE SEQUENCE [LARGE SCALE GENOMIC DNA]</scope>
    <source>
        <strain evidence="2">Cal35</strain>
    </source>
</reference>